<proteinExistence type="predicted"/>
<organism evidence="1 2">
    <name type="scientific">Saprospira grandis (strain Lewin)</name>
    <dbReference type="NCBI Taxonomy" id="984262"/>
    <lineage>
        <taxon>Bacteria</taxon>
        <taxon>Pseudomonadati</taxon>
        <taxon>Bacteroidota</taxon>
        <taxon>Saprospiria</taxon>
        <taxon>Saprospirales</taxon>
        <taxon>Saprospiraceae</taxon>
        <taxon>Saprospira</taxon>
    </lineage>
</organism>
<protein>
    <submittedName>
        <fullName evidence="1">Uncharacterized protein</fullName>
    </submittedName>
</protein>
<name>H6LAI4_SAPGL</name>
<gene>
    <name evidence="1" type="ordered locus">SGRA_2849</name>
</gene>
<dbReference type="HOGENOM" id="CLU_3221877_0_0_10"/>
<accession>H6LAI4</accession>
<keyword evidence="2" id="KW-1185">Reference proteome</keyword>
<sequence length="44" mass="4927">MQKPPLFFKSYLRAKQLLTSPFNPKEAQTILLGPADSSCPDSFI</sequence>
<dbReference type="KEGG" id="sgn:SGRA_2849"/>
<dbReference type="AlphaFoldDB" id="H6LAI4"/>
<reference evidence="1 2" key="1">
    <citation type="journal article" date="2012" name="Stand. Genomic Sci.">
        <title>Complete genome sequencing and analysis of Saprospira grandis str. Lewin, a predatory marine bacterium.</title>
        <authorList>
            <person name="Saw J.H."/>
            <person name="Yuryev A."/>
            <person name="Kanbe M."/>
            <person name="Hou S."/>
            <person name="Young A.G."/>
            <person name="Aizawa S."/>
            <person name="Alam M."/>
        </authorList>
    </citation>
    <scope>NUCLEOTIDE SEQUENCE [LARGE SCALE GENOMIC DNA]</scope>
    <source>
        <strain evidence="1 2">Lewin</strain>
    </source>
</reference>
<evidence type="ECO:0000313" key="1">
    <source>
        <dbReference type="EMBL" id="AFC25577.1"/>
    </source>
</evidence>
<evidence type="ECO:0000313" key="2">
    <source>
        <dbReference type="Proteomes" id="UP000007519"/>
    </source>
</evidence>
<dbReference type="EMBL" id="CP002831">
    <property type="protein sequence ID" value="AFC25577.1"/>
    <property type="molecule type" value="Genomic_DNA"/>
</dbReference>
<dbReference type="Proteomes" id="UP000007519">
    <property type="component" value="Chromosome"/>
</dbReference>